<proteinExistence type="predicted"/>
<evidence type="ECO:0000313" key="1">
    <source>
        <dbReference type="EMBL" id="GAH70627.1"/>
    </source>
</evidence>
<reference evidence="1" key="1">
    <citation type="journal article" date="2014" name="Front. Microbiol.">
        <title>High frequency of phylogenetically diverse reductive dehalogenase-homologous genes in deep subseafloor sedimentary metagenomes.</title>
        <authorList>
            <person name="Kawai M."/>
            <person name="Futagami T."/>
            <person name="Toyoda A."/>
            <person name="Takaki Y."/>
            <person name="Nishi S."/>
            <person name="Hori S."/>
            <person name="Arai W."/>
            <person name="Tsubouchi T."/>
            <person name="Morono Y."/>
            <person name="Uchiyama I."/>
            <person name="Ito T."/>
            <person name="Fujiyama A."/>
            <person name="Inagaki F."/>
            <person name="Takami H."/>
        </authorList>
    </citation>
    <scope>NUCLEOTIDE SEQUENCE</scope>
    <source>
        <strain evidence="1">Expedition CK06-06</strain>
    </source>
</reference>
<protein>
    <submittedName>
        <fullName evidence="1">Uncharacterized protein</fullName>
    </submittedName>
</protein>
<accession>X1HMB9</accession>
<gene>
    <name evidence="1" type="ORF">S03H2_49213</name>
</gene>
<comment type="caution">
    <text evidence="1">The sequence shown here is derived from an EMBL/GenBank/DDBJ whole genome shotgun (WGS) entry which is preliminary data.</text>
</comment>
<name>X1HMB9_9ZZZZ</name>
<sequence length="123" mass="13190">MNITGIEVIRGNPGAPKSNPGIATGVIVGEKVELTYGNTLCVNTSFDYRGAAMKTTLEGAIGKLHTFPTEWLEVLLKNGVEIDLPESSDFTPCERSVDIGITPDIDPGTDYDLSASLLDYREA</sequence>
<organism evidence="1">
    <name type="scientific">marine sediment metagenome</name>
    <dbReference type="NCBI Taxonomy" id="412755"/>
    <lineage>
        <taxon>unclassified sequences</taxon>
        <taxon>metagenomes</taxon>
        <taxon>ecological metagenomes</taxon>
    </lineage>
</organism>
<dbReference type="AlphaFoldDB" id="X1HMB9"/>
<feature type="non-terminal residue" evidence="1">
    <location>
        <position position="123"/>
    </location>
</feature>
<dbReference type="EMBL" id="BARU01031083">
    <property type="protein sequence ID" value="GAH70627.1"/>
    <property type="molecule type" value="Genomic_DNA"/>
</dbReference>